<dbReference type="GO" id="GO:0005789">
    <property type="term" value="C:endoplasmic reticulum membrane"/>
    <property type="evidence" value="ECO:0007669"/>
    <property type="project" value="UniProtKB-SubCell"/>
</dbReference>
<dbReference type="InterPro" id="IPR008144">
    <property type="entry name" value="Guanylate_kin-like_dom"/>
</dbReference>
<evidence type="ECO:0000256" key="13">
    <source>
        <dbReference type="ARBA" id="ARBA00023136"/>
    </source>
</evidence>
<dbReference type="FunFam" id="2.30.42.10:FF:000002">
    <property type="entry name" value="Disks large homolog 4 isoform 2"/>
    <property type="match status" value="1"/>
</dbReference>
<evidence type="ECO:0000256" key="12">
    <source>
        <dbReference type="ARBA" id="ARBA00022949"/>
    </source>
</evidence>
<comment type="similarity">
    <text evidence="6">Belongs to the MAGUK family.</text>
</comment>
<keyword evidence="12" id="KW-0965">Cell junction</keyword>
<dbReference type="FunFam" id="2.30.30.40:FF:000008">
    <property type="entry name" value="Disks large homolog 1 isoform 2"/>
    <property type="match status" value="1"/>
</dbReference>
<dbReference type="InterPro" id="IPR001452">
    <property type="entry name" value="SH3_domain"/>
</dbReference>
<dbReference type="Gene3D" id="2.30.30.40">
    <property type="entry name" value="SH3 Domains"/>
    <property type="match status" value="1"/>
</dbReference>
<dbReference type="FunFam" id="3.30.63.10:FF:000001">
    <property type="entry name" value="Disks large homolog 1 isoform 2"/>
    <property type="match status" value="1"/>
</dbReference>
<evidence type="ECO:0000259" key="20">
    <source>
        <dbReference type="PROSITE" id="PS50106"/>
    </source>
</evidence>
<dbReference type="Gene3D" id="3.30.63.10">
    <property type="entry name" value="Guanylate Kinase phosphate binding domain"/>
    <property type="match status" value="1"/>
</dbReference>
<feature type="region of interest" description="Disordered" evidence="17">
    <location>
        <begin position="393"/>
        <end position="414"/>
    </location>
</feature>
<proteinExistence type="inferred from homology"/>
<dbReference type="InterPro" id="IPR016313">
    <property type="entry name" value="DLG1-like"/>
</dbReference>
<dbReference type="GO" id="GO:0016324">
    <property type="term" value="C:apical plasma membrane"/>
    <property type="evidence" value="ECO:0007669"/>
    <property type="project" value="UniProtKB-SubCell"/>
</dbReference>
<keyword evidence="13" id="KW-0472">Membrane</keyword>
<dbReference type="GO" id="GO:0019901">
    <property type="term" value="F:protein kinase binding"/>
    <property type="evidence" value="ECO:0007669"/>
    <property type="project" value="TreeGrafter"/>
</dbReference>
<accession>A0AAX6NQR4</accession>
<dbReference type="SMART" id="SM01277">
    <property type="entry name" value="MAGUK_N_PEST"/>
    <property type="match status" value="1"/>
</dbReference>
<dbReference type="PROSITE" id="PS00856">
    <property type="entry name" value="GUANYLATE_KINASE_1"/>
    <property type="match status" value="1"/>
</dbReference>
<dbReference type="FunFam" id="2.30.42.10:FF:000049">
    <property type="entry name" value="disks large homolog 1 isoform X1"/>
    <property type="match status" value="1"/>
</dbReference>
<dbReference type="GO" id="GO:0035255">
    <property type="term" value="F:ionotropic glutamate receptor binding"/>
    <property type="evidence" value="ECO:0007669"/>
    <property type="project" value="TreeGrafter"/>
</dbReference>
<dbReference type="Pfam" id="PF10600">
    <property type="entry name" value="PDZ_assoc"/>
    <property type="match status" value="1"/>
</dbReference>
<dbReference type="PANTHER" id="PTHR23119">
    <property type="entry name" value="DISCS LARGE"/>
    <property type="match status" value="1"/>
</dbReference>
<dbReference type="PROSITE" id="PS51022">
    <property type="entry name" value="L27"/>
    <property type="match status" value="1"/>
</dbReference>
<dbReference type="PROSITE" id="PS50106">
    <property type="entry name" value="PDZ"/>
    <property type="match status" value="3"/>
</dbReference>
<evidence type="ECO:0000256" key="8">
    <source>
        <dbReference type="ARBA" id="ARBA00022475"/>
    </source>
</evidence>
<evidence type="ECO:0000259" key="19">
    <source>
        <dbReference type="PROSITE" id="PS50052"/>
    </source>
</evidence>
<dbReference type="InterPro" id="IPR019590">
    <property type="entry name" value="DLG1_PEST_dom"/>
</dbReference>
<dbReference type="GO" id="GO:0032880">
    <property type="term" value="P:regulation of protein localization"/>
    <property type="evidence" value="ECO:0007669"/>
    <property type="project" value="UniProtKB-ARBA"/>
</dbReference>
<dbReference type="PROSITE" id="PS50052">
    <property type="entry name" value="GUANYLATE_KINASE_2"/>
    <property type="match status" value="1"/>
</dbReference>
<dbReference type="Pfam" id="PF00018">
    <property type="entry name" value="SH3_1"/>
    <property type="match status" value="1"/>
</dbReference>
<dbReference type="FunFam" id="2.30.30.40:FF:000058">
    <property type="entry name" value="Disks large homolog 1 isoform X1"/>
    <property type="match status" value="1"/>
</dbReference>
<dbReference type="GO" id="GO:0016328">
    <property type="term" value="C:lateral plasma membrane"/>
    <property type="evidence" value="ECO:0007669"/>
    <property type="project" value="UniProtKB-ARBA"/>
</dbReference>
<dbReference type="SMART" id="SM00228">
    <property type="entry name" value="PDZ"/>
    <property type="match status" value="3"/>
</dbReference>
<dbReference type="Pfam" id="PF09058">
    <property type="entry name" value="L27_1"/>
    <property type="match status" value="1"/>
</dbReference>
<dbReference type="AlphaFoldDB" id="A0AAX6NQR4"/>
<dbReference type="CDD" id="cd00071">
    <property type="entry name" value="GMPK"/>
    <property type="match status" value="1"/>
</dbReference>
<dbReference type="InterPro" id="IPR027417">
    <property type="entry name" value="P-loop_NTPase"/>
</dbReference>
<dbReference type="InterPro" id="IPR008145">
    <property type="entry name" value="GK/Ca_channel_bsu"/>
</dbReference>
<evidence type="ECO:0000256" key="15">
    <source>
        <dbReference type="ARBA" id="ARBA00081997"/>
    </source>
</evidence>
<dbReference type="Gene3D" id="1.10.287.470">
    <property type="entry name" value="Helix hairpin bin"/>
    <property type="match status" value="1"/>
</dbReference>
<dbReference type="FunFam" id="3.40.50.300:FF:001402">
    <property type="entry name" value="Discs, large homolog 3 (Drosophila)"/>
    <property type="match status" value="1"/>
</dbReference>
<dbReference type="GO" id="GO:0045197">
    <property type="term" value="P:establishment or maintenance of epithelial cell apical/basal polarity"/>
    <property type="evidence" value="ECO:0007669"/>
    <property type="project" value="TreeGrafter"/>
</dbReference>
<evidence type="ECO:0000259" key="18">
    <source>
        <dbReference type="PROSITE" id="PS50002"/>
    </source>
</evidence>
<dbReference type="GO" id="GO:0016323">
    <property type="term" value="C:basolateral plasma membrane"/>
    <property type="evidence" value="ECO:0007669"/>
    <property type="project" value="TreeGrafter"/>
</dbReference>
<dbReference type="Gene3D" id="2.30.42.10">
    <property type="match status" value="3"/>
</dbReference>
<reference evidence="23" key="1">
    <citation type="submission" date="2025-08" db="UniProtKB">
        <authorList>
            <consortium name="RefSeq"/>
        </authorList>
    </citation>
    <scope>IDENTIFICATION</scope>
</reference>
<dbReference type="GO" id="GO:0043005">
    <property type="term" value="C:neuron projection"/>
    <property type="evidence" value="ECO:0007669"/>
    <property type="project" value="InterPro"/>
</dbReference>
<dbReference type="InterPro" id="IPR036892">
    <property type="entry name" value="L27_dom_sf"/>
</dbReference>
<feature type="domain" description="Guanylate kinase-like" evidence="19">
    <location>
        <begin position="681"/>
        <end position="856"/>
    </location>
</feature>
<evidence type="ECO:0000256" key="2">
    <source>
        <dbReference type="ARBA" id="ARBA00004221"/>
    </source>
</evidence>
<feature type="domain" description="PDZ" evidence="20">
    <location>
        <begin position="285"/>
        <end position="372"/>
    </location>
</feature>
<gene>
    <name evidence="23" type="primary">Dlg1</name>
</gene>
<dbReference type="FunFam" id="1.10.287.470:FF:000001">
    <property type="entry name" value="Disks large 1 isoform X3"/>
    <property type="match status" value="1"/>
</dbReference>
<dbReference type="GO" id="GO:0098609">
    <property type="term" value="P:cell-cell adhesion"/>
    <property type="evidence" value="ECO:0007669"/>
    <property type="project" value="TreeGrafter"/>
</dbReference>
<keyword evidence="7 16" id="KW-0728">SH3 domain</keyword>
<dbReference type="PROSITE" id="PS50002">
    <property type="entry name" value="SH3"/>
    <property type="match status" value="1"/>
</dbReference>
<keyword evidence="11" id="KW-0256">Endoplasmic reticulum</keyword>
<dbReference type="PIRSF" id="PIRSF001741">
    <property type="entry name" value="MAGUK_DLGH"/>
    <property type="match status" value="1"/>
</dbReference>
<feature type="domain" description="PDZ" evidence="20">
    <location>
        <begin position="190"/>
        <end position="277"/>
    </location>
</feature>
<dbReference type="GeneID" id="101716409"/>
<dbReference type="CDD" id="cd06795">
    <property type="entry name" value="PDZ3_Dlg1-2-4-like"/>
    <property type="match status" value="1"/>
</dbReference>
<dbReference type="CDD" id="cd06724">
    <property type="entry name" value="PDZ2_Dlg1-2-4-like"/>
    <property type="match status" value="1"/>
</dbReference>
<dbReference type="GO" id="GO:0098978">
    <property type="term" value="C:glutamatergic synapse"/>
    <property type="evidence" value="ECO:0007669"/>
    <property type="project" value="UniProtKB-ARBA"/>
</dbReference>
<dbReference type="GO" id="GO:0070161">
    <property type="term" value="C:anchoring junction"/>
    <property type="evidence" value="ECO:0007669"/>
    <property type="project" value="UniProtKB-SubCell"/>
</dbReference>
<feature type="domain" description="L27" evidence="21">
    <location>
        <begin position="4"/>
        <end position="64"/>
    </location>
</feature>
<evidence type="ECO:0000256" key="11">
    <source>
        <dbReference type="ARBA" id="ARBA00022824"/>
    </source>
</evidence>
<dbReference type="Pfam" id="PF00625">
    <property type="entry name" value="Guanylate_kin"/>
    <property type="match status" value="1"/>
</dbReference>
<protein>
    <recommendedName>
        <fullName evidence="14">Disks large homolog 1</fullName>
    </recommendedName>
    <alternativeName>
        <fullName evidence="15">Synapse-associated protein 97</fullName>
    </alternativeName>
</protein>
<evidence type="ECO:0000256" key="16">
    <source>
        <dbReference type="PROSITE-ProRule" id="PRU00192"/>
    </source>
</evidence>
<dbReference type="GO" id="GO:0099645">
    <property type="term" value="P:neurotransmitter receptor localization to postsynaptic specialization membrane"/>
    <property type="evidence" value="ECO:0007669"/>
    <property type="project" value="UniProtKB-ARBA"/>
</dbReference>
<dbReference type="InterPro" id="IPR004172">
    <property type="entry name" value="L27_dom"/>
</dbReference>
<feature type="compositionally biased region" description="Polar residues" evidence="17">
    <location>
        <begin position="393"/>
        <end position="403"/>
    </location>
</feature>
<dbReference type="SMART" id="SM00326">
    <property type="entry name" value="SH3"/>
    <property type="match status" value="1"/>
</dbReference>
<dbReference type="CDD" id="cd06723">
    <property type="entry name" value="PDZ1_Dlg1-2-4-like"/>
    <property type="match status" value="1"/>
</dbReference>
<dbReference type="InterPro" id="IPR036034">
    <property type="entry name" value="PDZ_sf"/>
</dbReference>
<dbReference type="CTD" id="1739"/>
<evidence type="ECO:0000256" key="17">
    <source>
        <dbReference type="SAM" id="MobiDB-lite"/>
    </source>
</evidence>
<dbReference type="SMART" id="SM00569">
    <property type="entry name" value="L27"/>
    <property type="match status" value="1"/>
</dbReference>
<dbReference type="SUPFAM" id="SSF50156">
    <property type="entry name" value="PDZ domain-like"/>
    <property type="match status" value="3"/>
</dbReference>
<dbReference type="RefSeq" id="XP_004834791.1">
    <property type="nucleotide sequence ID" value="XM_004834734.3"/>
</dbReference>
<dbReference type="Pfam" id="PF10608">
    <property type="entry name" value="MAGUK_N_PEST"/>
    <property type="match status" value="1"/>
</dbReference>
<evidence type="ECO:0000256" key="1">
    <source>
        <dbReference type="ARBA" id="ARBA00004202"/>
    </source>
</evidence>
<dbReference type="InterPro" id="IPR001478">
    <property type="entry name" value="PDZ"/>
</dbReference>
<dbReference type="InterPro" id="IPR050614">
    <property type="entry name" value="Synaptic_Scaffolding_LAP-MAGUK"/>
</dbReference>
<sequence>MPVRKQDTQRALHLLEEYRSKLSQTEDRQLRSSIERVINIFQSNLFQALIDIQEFYEVTLLDNPKCVDHSKQSEPVQPVNTWEISSLPSTTVTSETLPSSLSPSVEKYRYQDEDTSQEHISPQITNEVMGPELVHVSEKNLSEIENVHGFVSHSHISPIKANPPPVLVNTDSLETPTYVNGTDADYEYEEITLERGNSGLGFSIAGGTDNPHIGDDSSIFITKIITGGAAAQDGRLRVNDCILRVNEADVRDVTHSKAVEALKEAGSIVRLYVKRRKPVSEKIMEIKLIKGPKGLGFSIAGGVGNQHIPGDNSIYVTKIIEGGAAHKDGKLQIGDKLLVVNSVCLEEVTHEEAVTALKNTSDFVYLKVAKPTSMYINDGYAPPDITNSASQPVDNHVSPSSFLGQPPASPARYSPVSKAVLGDDEITREPRKVVLHRGSTGLGFNIVGGEDGEGIFISFILAGGPADLSGELRKGDRIISVNSVDLRAASHEQAAAALKNAGQAVTIVAQYRPEEYSRFEAKIHDLREQMMNSSISSGSGSLRTSQKRSLYVRALFDYDKTKDSGLPSQGLNFKFGDILHVINASDDEWWQARQVTPDGESEEVGVIPSKRRVEKKERARLKTVKFNSKARGDKGEIPDDLGSKGLKHVTSNASDSESSYRGQEEYVLSYEPVNQQEVNYTRPVIILGPMKDRINDDLISEFPDKFGSCVPHTTRPKRDYEVDGRDYHFVTSREQMEKDIQEHKFIEAGQYNNHLYGTSVQSVREVAEKGKHCILDVSGNAIKRLQIAQLYPISVFIKPKSVENIMEMNKRLTEEQARKTFERAMKLEQEFTEHFTAIVQGDTLEDIYNQVKQIIEEQSGPYIWVPAKEKL</sequence>
<organism evidence="22 23">
    <name type="scientific">Heterocephalus glaber</name>
    <name type="common">Naked mole rat</name>
    <dbReference type="NCBI Taxonomy" id="10181"/>
    <lineage>
        <taxon>Eukaryota</taxon>
        <taxon>Metazoa</taxon>
        <taxon>Chordata</taxon>
        <taxon>Craniata</taxon>
        <taxon>Vertebrata</taxon>
        <taxon>Euteleostomi</taxon>
        <taxon>Mammalia</taxon>
        <taxon>Eutheria</taxon>
        <taxon>Euarchontoglires</taxon>
        <taxon>Glires</taxon>
        <taxon>Rodentia</taxon>
        <taxon>Hystricomorpha</taxon>
        <taxon>Bathyergidae</taxon>
        <taxon>Heterocephalus</taxon>
    </lineage>
</organism>
<dbReference type="SUPFAM" id="SSF101288">
    <property type="entry name" value="L27 domain"/>
    <property type="match status" value="1"/>
</dbReference>
<dbReference type="Proteomes" id="UP000694906">
    <property type="component" value="Unplaced"/>
</dbReference>
<evidence type="ECO:0000256" key="6">
    <source>
        <dbReference type="ARBA" id="ARBA00007014"/>
    </source>
</evidence>
<dbReference type="InterPro" id="IPR015143">
    <property type="entry name" value="L27_1"/>
</dbReference>
<keyword evidence="8" id="KW-1003">Cell membrane</keyword>
<evidence type="ECO:0000256" key="14">
    <source>
        <dbReference type="ARBA" id="ARBA00044189"/>
    </source>
</evidence>
<name>A0AAX6NQR4_HETGA</name>
<evidence type="ECO:0000256" key="4">
    <source>
        <dbReference type="ARBA" id="ARBA00004496"/>
    </source>
</evidence>
<keyword evidence="9" id="KW-0963">Cytoplasm</keyword>
<dbReference type="GO" id="GO:0007268">
    <property type="term" value="P:chemical synaptic transmission"/>
    <property type="evidence" value="ECO:0007669"/>
    <property type="project" value="InterPro"/>
</dbReference>
<feature type="domain" description="PDZ" evidence="20">
    <location>
        <begin position="432"/>
        <end position="513"/>
    </location>
</feature>
<evidence type="ECO:0000256" key="9">
    <source>
        <dbReference type="ARBA" id="ARBA00022490"/>
    </source>
</evidence>
<dbReference type="CDD" id="cd12031">
    <property type="entry name" value="SH3_DLG1"/>
    <property type="match status" value="1"/>
</dbReference>
<dbReference type="GO" id="GO:0031594">
    <property type="term" value="C:neuromuscular junction"/>
    <property type="evidence" value="ECO:0007669"/>
    <property type="project" value="InterPro"/>
</dbReference>
<dbReference type="InterPro" id="IPR020590">
    <property type="entry name" value="Guanylate_kinase_CS"/>
</dbReference>
<dbReference type="GO" id="GO:0098839">
    <property type="term" value="C:postsynaptic density membrane"/>
    <property type="evidence" value="ECO:0007669"/>
    <property type="project" value="TreeGrafter"/>
</dbReference>
<comment type="subcellular location">
    <subcellularLocation>
        <location evidence="2">Apical cell membrane</location>
    </subcellularLocation>
    <subcellularLocation>
        <location evidence="3">Cell junction</location>
    </subcellularLocation>
    <subcellularLocation>
        <location evidence="1">Cell membrane</location>
        <topology evidence="1">Peripheral membrane protein</topology>
    </subcellularLocation>
    <subcellularLocation>
        <location evidence="4">Cytoplasm</location>
    </subcellularLocation>
    <subcellularLocation>
        <location evidence="5">Endoplasmic reticulum membrane</location>
    </subcellularLocation>
</comment>
<feature type="domain" description="SH3" evidence="18">
    <location>
        <begin position="547"/>
        <end position="617"/>
    </location>
</feature>
<dbReference type="SMART" id="SM00072">
    <property type="entry name" value="GuKc"/>
    <property type="match status" value="1"/>
</dbReference>
<evidence type="ECO:0000259" key="21">
    <source>
        <dbReference type="PROSITE" id="PS51022"/>
    </source>
</evidence>
<evidence type="ECO:0000313" key="22">
    <source>
        <dbReference type="Proteomes" id="UP000694906"/>
    </source>
</evidence>
<dbReference type="InterPro" id="IPR019583">
    <property type="entry name" value="DLG1-4_PDZ_assoc"/>
</dbReference>
<dbReference type="PANTHER" id="PTHR23119:SF5">
    <property type="entry name" value="DISKS LARGE HOMOLOG 1"/>
    <property type="match status" value="1"/>
</dbReference>
<dbReference type="FunFam" id="2.30.42.10:FF:000001">
    <property type="entry name" value="Disks large homolog 1 isoform 2"/>
    <property type="match status" value="1"/>
</dbReference>
<dbReference type="GO" id="GO:0043266">
    <property type="term" value="P:regulation of potassium ion transport"/>
    <property type="evidence" value="ECO:0007669"/>
    <property type="project" value="UniProtKB-ARBA"/>
</dbReference>
<dbReference type="SUPFAM" id="SSF50044">
    <property type="entry name" value="SH3-domain"/>
    <property type="match status" value="1"/>
</dbReference>
<feature type="region of interest" description="Disordered" evidence="17">
    <location>
        <begin position="629"/>
        <end position="663"/>
    </location>
</feature>
<evidence type="ECO:0000256" key="10">
    <source>
        <dbReference type="ARBA" id="ARBA00022737"/>
    </source>
</evidence>
<dbReference type="SUPFAM" id="SSF52540">
    <property type="entry name" value="P-loop containing nucleoside triphosphate hydrolases"/>
    <property type="match status" value="1"/>
</dbReference>
<evidence type="ECO:0000256" key="5">
    <source>
        <dbReference type="ARBA" id="ARBA00004586"/>
    </source>
</evidence>
<evidence type="ECO:0000256" key="7">
    <source>
        <dbReference type="ARBA" id="ARBA00022443"/>
    </source>
</evidence>
<dbReference type="Pfam" id="PF00595">
    <property type="entry name" value="PDZ"/>
    <property type="match status" value="3"/>
</dbReference>
<keyword evidence="22" id="KW-1185">Reference proteome</keyword>
<feature type="compositionally biased region" description="Polar residues" evidence="17">
    <location>
        <begin position="649"/>
        <end position="661"/>
    </location>
</feature>
<evidence type="ECO:0000313" key="23">
    <source>
        <dbReference type="RefSeq" id="XP_004834791.1"/>
    </source>
</evidence>
<keyword evidence="10" id="KW-0677">Repeat</keyword>
<dbReference type="InterPro" id="IPR036028">
    <property type="entry name" value="SH3-like_dom_sf"/>
</dbReference>
<dbReference type="GO" id="GO:0043113">
    <property type="term" value="P:receptor clustering"/>
    <property type="evidence" value="ECO:0007669"/>
    <property type="project" value="TreeGrafter"/>
</dbReference>
<dbReference type="Gene3D" id="3.40.50.300">
    <property type="entry name" value="P-loop containing nucleotide triphosphate hydrolases"/>
    <property type="match status" value="1"/>
</dbReference>
<evidence type="ECO:0000256" key="3">
    <source>
        <dbReference type="ARBA" id="ARBA00004282"/>
    </source>
</evidence>